<reference evidence="3 4" key="1">
    <citation type="submission" date="2016-08" db="EMBL/GenBank/DDBJ databases">
        <title>Genomes of anaerobic fungi encode conserved fungal cellulosomes for biomass hydrolysis.</title>
        <authorList>
            <consortium name="DOE Joint Genome Institute"/>
            <person name="Haitjema C.H."/>
            <person name="Gilmore S.P."/>
            <person name="Henske J.K."/>
            <person name="Solomon K.V."/>
            <person name="De Groot R."/>
            <person name="Kuo A."/>
            <person name="Mondo S.J."/>
            <person name="Salamov A.A."/>
            <person name="Labutti K."/>
            <person name="Zhao Z."/>
            <person name="Chiniquy J."/>
            <person name="Barry K."/>
            <person name="Brewer H.M."/>
            <person name="Purvine S.O."/>
            <person name="Wright A.T."/>
            <person name="Boxma B."/>
            <person name="Van Alen T."/>
            <person name="Hackstein J.H."/>
            <person name="Baker S.E."/>
            <person name="Grigoriev I.V."/>
            <person name="O'Malley M.A."/>
        </authorList>
    </citation>
    <scope>NUCLEOTIDE SEQUENCE [LARGE SCALE GENOMIC DNA]</scope>
    <source>
        <strain evidence="4">finn</strain>
    </source>
</reference>
<organism evidence="3 4">
    <name type="scientific">Piromyces finnis</name>
    <dbReference type="NCBI Taxonomy" id="1754191"/>
    <lineage>
        <taxon>Eukaryota</taxon>
        <taxon>Fungi</taxon>
        <taxon>Fungi incertae sedis</taxon>
        <taxon>Chytridiomycota</taxon>
        <taxon>Chytridiomycota incertae sedis</taxon>
        <taxon>Neocallimastigomycetes</taxon>
        <taxon>Neocallimastigales</taxon>
        <taxon>Neocallimastigaceae</taxon>
        <taxon>Piromyces</taxon>
    </lineage>
</organism>
<accession>A0A1Y1VH86</accession>
<comment type="caution">
    <text evidence="3">The sequence shown here is derived from an EMBL/GenBank/DDBJ whole genome shotgun (WGS) entry which is preliminary data.</text>
</comment>
<reference evidence="3 4" key="2">
    <citation type="submission" date="2016-08" db="EMBL/GenBank/DDBJ databases">
        <title>Pervasive Adenine N6-methylation of Active Genes in Fungi.</title>
        <authorList>
            <consortium name="DOE Joint Genome Institute"/>
            <person name="Mondo S.J."/>
            <person name="Dannebaum R.O."/>
            <person name="Kuo R.C."/>
            <person name="Labutti K."/>
            <person name="Haridas S."/>
            <person name="Kuo A."/>
            <person name="Salamov A."/>
            <person name="Ahrendt S.R."/>
            <person name="Lipzen A."/>
            <person name="Sullivan W."/>
            <person name="Andreopoulos W.B."/>
            <person name="Clum A."/>
            <person name="Lindquist E."/>
            <person name="Daum C."/>
            <person name="Ramamoorthy G.K."/>
            <person name="Gryganskyi A."/>
            <person name="Culley D."/>
            <person name="Magnuson J.K."/>
            <person name="James T.Y."/>
            <person name="O'Malley M.A."/>
            <person name="Stajich J.E."/>
            <person name="Spatafora J.W."/>
            <person name="Visel A."/>
            <person name="Grigoriev I.V."/>
        </authorList>
    </citation>
    <scope>NUCLEOTIDE SEQUENCE [LARGE SCALE GENOMIC DNA]</scope>
    <source>
        <strain evidence="4">finn</strain>
    </source>
</reference>
<evidence type="ECO:0000313" key="4">
    <source>
        <dbReference type="Proteomes" id="UP000193719"/>
    </source>
</evidence>
<feature type="transmembrane region" description="Helical" evidence="2">
    <location>
        <begin position="311"/>
        <end position="332"/>
    </location>
</feature>
<name>A0A1Y1VH86_9FUNG</name>
<dbReference type="OrthoDB" id="2016540at2759"/>
<proteinExistence type="predicted"/>
<feature type="transmembrane region" description="Helical" evidence="2">
    <location>
        <begin position="278"/>
        <end position="299"/>
    </location>
</feature>
<keyword evidence="2" id="KW-0812">Transmembrane</keyword>
<keyword evidence="2" id="KW-1133">Transmembrane helix</keyword>
<evidence type="ECO:0000313" key="3">
    <source>
        <dbReference type="EMBL" id="ORX56088.1"/>
    </source>
</evidence>
<keyword evidence="1" id="KW-0175">Coiled coil</keyword>
<evidence type="ECO:0000256" key="1">
    <source>
        <dbReference type="SAM" id="Coils"/>
    </source>
</evidence>
<gene>
    <name evidence="3" type="ORF">BCR36DRAFT_581233</name>
</gene>
<feature type="transmembrane region" description="Helical" evidence="2">
    <location>
        <begin position="85"/>
        <end position="107"/>
    </location>
</feature>
<keyword evidence="4" id="KW-1185">Reference proteome</keyword>
<feature type="transmembrane region" description="Helical" evidence="2">
    <location>
        <begin position="252"/>
        <end position="272"/>
    </location>
</feature>
<evidence type="ECO:0008006" key="5">
    <source>
        <dbReference type="Google" id="ProtNLM"/>
    </source>
</evidence>
<dbReference type="STRING" id="1754191.A0A1Y1VH86"/>
<evidence type="ECO:0000256" key="2">
    <source>
        <dbReference type="SAM" id="Phobius"/>
    </source>
</evidence>
<feature type="transmembrane region" description="Helical" evidence="2">
    <location>
        <begin position="369"/>
        <end position="391"/>
    </location>
</feature>
<feature type="transmembrane region" description="Helical" evidence="2">
    <location>
        <begin position="127"/>
        <end position="151"/>
    </location>
</feature>
<sequence>MEKMGKLFKQIINKNNLGKKINEVMDKDYLYSIEKTIENLTENIEKKKKMYRTERSKLNIYKHPFLISKYFCLYIIDAIKQIGSFIIKNIVSILFIAAFVASCLYFIETNADQEKLYEIRNTIIWYGYWIALGILSSIGLGTGLHTFFLFLSPHIIEVTAAAYACGNLNFKVFGEGSFICHGDPVPSSVSILTIFSKVKMQQFFWGLGTAIGELPPYFVSRAAALTGQKNQNISKYEDNSENKSFTDRIQTYLYKFLKKMGFFGILFCASFPNPLFDVAGILCGHFLIPFKTFFGATMIGKAFIKNSIQSIIIIITFSKSTINYLLSLISGYPTLHNFVKNAFEKQTKKFNEFSTDDVEENNSSLVGSIWNFLITIMIIYFIFSIIESLAISEFNKVKEKELVNIVNESKKNLKIRGPDKKVITELTNAVYKYINSSLNNFDKTASRENLKSEINIKNVIKSEEQNKVKNIKKGAIKKKS</sequence>
<feature type="coiled-coil region" evidence="1">
    <location>
        <begin position="30"/>
        <end position="57"/>
    </location>
</feature>
<protein>
    <recommendedName>
        <fullName evidence="5">Golgi apparatus membrane protein TVP38</fullName>
    </recommendedName>
</protein>
<dbReference type="EMBL" id="MCFH01000008">
    <property type="protein sequence ID" value="ORX56088.1"/>
    <property type="molecule type" value="Genomic_DNA"/>
</dbReference>
<keyword evidence="2" id="KW-0472">Membrane</keyword>
<dbReference type="Proteomes" id="UP000193719">
    <property type="component" value="Unassembled WGS sequence"/>
</dbReference>
<dbReference type="AlphaFoldDB" id="A0A1Y1VH86"/>